<proteinExistence type="predicted"/>
<evidence type="ECO:0000313" key="3">
    <source>
        <dbReference type="Proteomes" id="UP001258017"/>
    </source>
</evidence>
<gene>
    <name evidence="2" type="ORF">KPH14_002252</name>
</gene>
<feature type="compositionally biased region" description="Basic and acidic residues" evidence="1">
    <location>
        <begin position="72"/>
        <end position="83"/>
    </location>
</feature>
<reference evidence="2" key="2">
    <citation type="journal article" date="2023" name="Commun. Biol.">
        <title>Intrasexual cuticular hydrocarbon dimorphism in a wasp sheds light on hydrocarbon biosynthesis genes in Hymenoptera.</title>
        <authorList>
            <person name="Moris V.C."/>
            <person name="Podsiadlowski L."/>
            <person name="Martin S."/>
            <person name="Oeyen J.P."/>
            <person name="Donath A."/>
            <person name="Petersen M."/>
            <person name="Wilbrandt J."/>
            <person name="Misof B."/>
            <person name="Liedtke D."/>
            <person name="Thamm M."/>
            <person name="Scheiner R."/>
            <person name="Schmitt T."/>
            <person name="Niehuis O."/>
        </authorList>
    </citation>
    <scope>NUCLEOTIDE SEQUENCE</scope>
    <source>
        <strain evidence="2">GBR_01_08_01A</strain>
    </source>
</reference>
<feature type="compositionally biased region" description="Basic and acidic residues" evidence="1">
    <location>
        <begin position="1"/>
        <end position="54"/>
    </location>
</feature>
<dbReference type="AlphaFoldDB" id="A0AAD9RLF6"/>
<protein>
    <submittedName>
        <fullName evidence="2">Uncharacterized protein</fullName>
    </submittedName>
</protein>
<feature type="region of interest" description="Disordered" evidence="1">
    <location>
        <begin position="1"/>
        <end position="84"/>
    </location>
</feature>
<dbReference type="Proteomes" id="UP001258017">
    <property type="component" value="Unassembled WGS sequence"/>
</dbReference>
<organism evidence="2 3">
    <name type="scientific">Odynerus spinipes</name>
    <dbReference type="NCBI Taxonomy" id="1348599"/>
    <lineage>
        <taxon>Eukaryota</taxon>
        <taxon>Metazoa</taxon>
        <taxon>Ecdysozoa</taxon>
        <taxon>Arthropoda</taxon>
        <taxon>Hexapoda</taxon>
        <taxon>Insecta</taxon>
        <taxon>Pterygota</taxon>
        <taxon>Neoptera</taxon>
        <taxon>Endopterygota</taxon>
        <taxon>Hymenoptera</taxon>
        <taxon>Apocrita</taxon>
        <taxon>Aculeata</taxon>
        <taxon>Vespoidea</taxon>
        <taxon>Vespidae</taxon>
        <taxon>Eumeninae</taxon>
        <taxon>Odynerus</taxon>
    </lineage>
</organism>
<accession>A0AAD9RLF6</accession>
<dbReference type="EMBL" id="JAIFRP010000038">
    <property type="protein sequence ID" value="KAK2581773.1"/>
    <property type="molecule type" value="Genomic_DNA"/>
</dbReference>
<evidence type="ECO:0000313" key="2">
    <source>
        <dbReference type="EMBL" id="KAK2581773.1"/>
    </source>
</evidence>
<evidence type="ECO:0000256" key="1">
    <source>
        <dbReference type="SAM" id="MobiDB-lite"/>
    </source>
</evidence>
<name>A0AAD9RLF6_9HYME</name>
<keyword evidence="3" id="KW-1185">Reference proteome</keyword>
<sequence>MRELEKERGRQREGKQGGKEGKKSRSWESKKEVEGGHFREVREKGTRGTTEDNRNKKKKGRKQSWNSLGRGVSEEERSLKKEGLGGVQRELWSLVVSIPGLLGGALVCASWLEESKIVGTE</sequence>
<comment type="caution">
    <text evidence="2">The sequence shown here is derived from an EMBL/GenBank/DDBJ whole genome shotgun (WGS) entry which is preliminary data.</text>
</comment>
<reference evidence="2" key="1">
    <citation type="submission" date="2021-08" db="EMBL/GenBank/DDBJ databases">
        <authorList>
            <person name="Misof B."/>
            <person name="Oliver O."/>
            <person name="Podsiadlowski L."/>
            <person name="Donath A."/>
            <person name="Peters R."/>
            <person name="Mayer C."/>
            <person name="Rust J."/>
            <person name="Gunkel S."/>
            <person name="Lesny P."/>
            <person name="Martin S."/>
            <person name="Oeyen J.P."/>
            <person name="Petersen M."/>
            <person name="Panagiotis P."/>
            <person name="Wilbrandt J."/>
            <person name="Tanja T."/>
        </authorList>
    </citation>
    <scope>NUCLEOTIDE SEQUENCE</scope>
    <source>
        <strain evidence="2">GBR_01_08_01A</strain>
        <tissue evidence="2">Thorax + abdomen</tissue>
    </source>
</reference>